<evidence type="ECO:0000256" key="1">
    <source>
        <dbReference type="SAM" id="Phobius"/>
    </source>
</evidence>
<feature type="transmembrane region" description="Helical" evidence="1">
    <location>
        <begin position="31"/>
        <end position="51"/>
    </location>
</feature>
<gene>
    <name evidence="2" type="ORF">ET464_06240</name>
</gene>
<keyword evidence="1" id="KW-0812">Transmembrane</keyword>
<sequence>MTQLNNQRKKQGKEQVVTGGDKSDRYYGRSIILPVFLLFFIGIYLITSLISGVTFRTIEWITVAAYIVMALVFFLRRPYLKIGKDYVQTRRMTGDKRINASGIKSITVQDGSILIEQVKGANWMFNRLLNRYPTAVIAERLKEFAKVNHINLIEK</sequence>
<feature type="transmembrane region" description="Helical" evidence="1">
    <location>
        <begin position="57"/>
        <end position="75"/>
    </location>
</feature>
<evidence type="ECO:0008006" key="4">
    <source>
        <dbReference type="Google" id="ProtNLM"/>
    </source>
</evidence>
<keyword evidence="3" id="KW-1185">Reference proteome</keyword>
<evidence type="ECO:0000313" key="2">
    <source>
        <dbReference type="EMBL" id="QAY68384.1"/>
    </source>
</evidence>
<dbReference type="OrthoDB" id="2598858at2"/>
<keyword evidence="1" id="KW-1133">Transmembrane helix</keyword>
<evidence type="ECO:0000313" key="3">
    <source>
        <dbReference type="Proteomes" id="UP000293568"/>
    </source>
</evidence>
<name>A0A4P6EZ71_9BACL</name>
<dbReference type="AlphaFoldDB" id="A0A4P6EZ71"/>
<protein>
    <recommendedName>
        <fullName evidence="4">Methyltransferase</fullName>
    </recommendedName>
</protein>
<dbReference type="KEGG" id="pprt:ET464_06240"/>
<organism evidence="2 3">
    <name type="scientific">Paenibacillus protaetiae</name>
    <dbReference type="NCBI Taxonomy" id="2509456"/>
    <lineage>
        <taxon>Bacteria</taxon>
        <taxon>Bacillati</taxon>
        <taxon>Bacillota</taxon>
        <taxon>Bacilli</taxon>
        <taxon>Bacillales</taxon>
        <taxon>Paenibacillaceae</taxon>
        <taxon>Paenibacillus</taxon>
    </lineage>
</organism>
<proteinExistence type="predicted"/>
<keyword evidence="1" id="KW-0472">Membrane</keyword>
<dbReference type="EMBL" id="CP035492">
    <property type="protein sequence ID" value="QAY68384.1"/>
    <property type="molecule type" value="Genomic_DNA"/>
</dbReference>
<dbReference type="Proteomes" id="UP000293568">
    <property type="component" value="Chromosome"/>
</dbReference>
<reference evidence="2 3" key="1">
    <citation type="submission" date="2019-01" db="EMBL/GenBank/DDBJ databases">
        <title>Genome sequencing of strain FW100M-2.</title>
        <authorList>
            <person name="Heo J."/>
            <person name="Kim S.-J."/>
            <person name="Kim J.-S."/>
            <person name="Hong S.-B."/>
            <person name="Kwon S.-W."/>
        </authorList>
    </citation>
    <scope>NUCLEOTIDE SEQUENCE [LARGE SCALE GENOMIC DNA]</scope>
    <source>
        <strain evidence="2 3">FW100M-2</strain>
    </source>
</reference>
<accession>A0A4P6EZ71</accession>